<evidence type="ECO:0000313" key="2">
    <source>
        <dbReference type="EMBL" id="APA14552.1"/>
    </source>
</evidence>
<dbReference type="RefSeq" id="XP_001592261.1">
    <property type="nucleotide sequence ID" value="XM_001592211.1"/>
</dbReference>
<dbReference type="Proteomes" id="UP000177798">
    <property type="component" value="Chromosome 13"/>
</dbReference>
<dbReference type="OrthoDB" id="3489680at2759"/>
<accession>A0A1D9QID3</accession>
<organism evidence="2 3">
    <name type="scientific">Sclerotinia sclerotiorum (strain ATCC 18683 / 1980 / Ss-1)</name>
    <name type="common">White mold</name>
    <name type="synonym">Whetzelinia sclerotiorum</name>
    <dbReference type="NCBI Taxonomy" id="665079"/>
    <lineage>
        <taxon>Eukaryota</taxon>
        <taxon>Fungi</taxon>
        <taxon>Dikarya</taxon>
        <taxon>Ascomycota</taxon>
        <taxon>Pezizomycotina</taxon>
        <taxon>Leotiomycetes</taxon>
        <taxon>Helotiales</taxon>
        <taxon>Sclerotiniaceae</taxon>
        <taxon>Sclerotinia</taxon>
    </lineage>
</organism>
<dbReference type="AlphaFoldDB" id="A0A1D9QID3"/>
<dbReference type="EMBL" id="CP017826">
    <property type="protein sequence ID" value="APA14552.1"/>
    <property type="molecule type" value="Genomic_DNA"/>
</dbReference>
<gene>
    <name evidence="2" type="ORF">sscle_13g093220</name>
</gene>
<evidence type="ECO:0000256" key="1">
    <source>
        <dbReference type="SAM" id="MobiDB-lite"/>
    </source>
</evidence>
<name>A0A1D9QID3_SCLS1</name>
<protein>
    <submittedName>
        <fullName evidence="2">Uncharacterized protein</fullName>
    </submittedName>
</protein>
<evidence type="ECO:0000313" key="3">
    <source>
        <dbReference type="Proteomes" id="UP000177798"/>
    </source>
</evidence>
<feature type="compositionally biased region" description="Basic and acidic residues" evidence="1">
    <location>
        <begin position="319"/>
        <end position="333"/>
    </location>
</feature>
<feature type="region of interest" description="Disordered" evidence="1">
    <location>
        <begin position="1"/>
        <end position="39"/>
    </location>
</feature>
<feature type="region of interest" description="Disordered" evidence="1">
    <location>
        <begin position="255"/>
        <end position="333"/>
    </location>
</feature>
<reference evidence="3" key="1">
    <citation type="journal article" date="2017" name="Genome Biol. Evol.">
        <title>The complete genome sequence of the phytopathogenic fungus Sclerotinia sclerotiorum reveals insights into the genome architecture of broad host range pathogens.</title>
        <authorList>
            <person name="Derbyshire M."/>
            <person name="Denton-Giles M."/>
            <person name="Hegedus D."/>
            <person name="Seifbarghy S."/>
            <person name="Rollins J."/>
            <person name="van Kan J."/>
            <person name="Seidl M.F."/>
            <person name="Faino L."/>
            <person name="Mbengue M."/>
            <person name="Navaud O."/>
            <person name="Raffaele S."/>
            <person name="Hammond-Kosack K."/>
            <person name="Heard S."/>
            <person name="Oliver R."/>
        </authorList>
    </citation>
    <scope>NUCLEOTIDE SEQUENCE [LARGE SCALE GENOMIC DNA]</scope>
    <source>
        <strain evidence="3">ATCC 18683 / 1980 / Ss-1</strain>
    </source>
</reference>
<feature type="compositionally biased region" description="Basic residues" evidence="1">
    <location>
        <begin position="281"/>
        <end position="291"/>
    </location>
</feature>
<dbReference type="KEGG" id="ssl:SS1G_06501"/>
<dbReference type="VEuPathDB" id="FungiDB:sscle_13g093220"/>
<proteinExistence type="predicted"/>
<sequence length="333" mass="36567">MSGKTNHMSTPTSPTKQLSAHSSYKASSTNTSPQGSISINKTVYPPHLYKSKPSSSKNLVPPTTTADDIQRAVLLLPRSYRHICPSSFTTPNFKCSVPNCMLQQICPDFTSENGCSFRPPPLSDWPWKYPPRGPLINQSQQCKYAHIPGTCLHTLSFYRGSGSSEQTLENSYPATSSHYCPISNCAATRFHPWGCAKDWKTGFTVNGLTPCVPSYNNTNQSQPYNENSPEWRWRLVMEGLKFAHERGEYGCQGGSLPTKASFPKGHKGADLGNWGPDICTRKSKSSNRKAHAKEERGRLGGVSGMGSIRERGSGGGSSDTRRKLTRENSTKPA</sequence>